<dbReference type="Gene3D" id="2.20.25.240">
    <property type="match status" value="1"/>
</dbReference>
<evidence type="ECO:0000313" key="7">
    <source>
        <dbReference type="Proteomes" id="UP000316759"/>
    </source>
</evidence>
<organism evidence="6 7">
    <name type="scientific">Fasciola gigantica</name>
    <name type="common">Giant liver fluke</name>
    <dbReference type="NCBI Taxonomy" id="46835"/>
    <lineage>
        <taxon>Eukaryota</taxon>
        <taxon>Metazoa</taxon>
        <taxon>Spiralia</taxon>
        <taxon>Lophotrochozoa</taxon>
        <taxon>Platyhelminthes</taxon>
        <taxon>Trematoda</taxon>
        <taxon>Digenea</taxon>
        <taxon>Plagiorchiida</taxon>
        <taxon>Echinostomata</taxon>
        <taxon>Echinostomatoidea</taxon>
        <taxon>Fasciolidae</taxon>
        <taxon>Fasciola</taxon>
    </lineage>
</organism>
<dbReference type="OrthoDB" id="6159439at2759"/>
<dbReference type="Proteomes" id="UP000316759">
    <property type="component" value="Unassembled WGS sequence"/>
</dbReference>
<comment type="caution">
    <text evidence="6">The sequence shown here is derived from an EMBL/GenBank/DDBJ whole genome shotgun (WGS) entry which is preliminary data.</text>
</comment>
<keyword evidence="1" id="KW-0479">Metal-binding</keyword>
<dbReference type="InterPro" id="IPR007588">
    <property type="entry name" value="Znf_FLYWCH"/>
</dbReference>
<gene>
    <name evidence="6" type="ORF">FGIG_11096</name>
</gene>
<evidence type="ECO:0000313" key="6">
    <source>
        <dbReference type="EMBL" id="TPP63769.1"/>
    </source>
</evidence>
<keyword evidence="2" id="KW-0863">Zinc-finger</keyword>
<dbReference type="GO" id="GO:0008270">
    <property type="term" value="F:zinc ion binding"/>
    <property type="evidence" value="ECO:0007669"/>
    <property type="project" value="UniProtKB-KW"/>
</dbReference>
<feature type="region of interest" description="Disordered" evidence="4">
    <location>
        <begin position="184"/>
        <end position="204"/>
    </location>
</feature>
<evidence type="ECO:0000256" key="2">
    <source>
        <dbReference type="ARBA" id="ARBA00022771"/>
    </source>
</evidence>
<proteinExistence type="predicted"/>
<evidence type="ECO:0000259" key="5">
    <source>
        <dbReference type="Pfam" id="PF04500"/>
    </source>
</evidence>
<dbReference type="STRING" id="46835.A0A504YTF3"/>
<dbReference type="AlphaFoldDB" id="A0A504YTF3"/>
<evidence type="ECO:0000256" key="1">
    <source>
        <dbReference type="ARBA" id="ARBA00022723"/>
    </source>
</evidence>
<dbReference type="Pfam" id="PF04500">
    <property type="entry name" value="FLYWCH"/>
    <property type="match status" value="1"/>
</dbReference>
<evidence type="ECO:0000256" key="4">
    <source>
        <dbReference type="SAM" id="MobiDB-lite"/>
    </source>
</evidence>
<accession>A0A504YTF3</accession>
<evidence type="ECO:0000256" key="3">
    <source>
        <dbReference type="ARBA" id="ARBA00022833"/>
    </source>
</evidence>
<name>A0A504YTF3_FASGI</name>
<keyword evidence="3" id="KW-0862">Zinc</keyword>
<keyword evidence="7" id="KW-1185">Reference proteome</keyword>
<feature type="domain" description="FLYWCH-type" evidence="5">
    <location>
        <begin position="106"/>
        <end position="160"/>
    </location>
</feature>
<protein>
    <submittedName>
        <fullName evidence="6">Zinc finger FLYWCH type</fullName>
    </submittedName>
</protein>
<dbReference type="EMBL" id="SUNJ01005256">
    <property type="protein sequence ID" value="TPP63769.1"/>
    <property type="molecule type" value="Genomic_DNA"/>
</dbReference>
<sequence length="907" mass="97671">MHSTTQLYSPNSALDCAMVEAITPDSVTDGVSTEELDENLCNAVSPGLSDELADHNLGHLSNQLNPTTLTITSTGYSPRVDFAAMAEKNADKKWNLVKVRVGFDVTRKGERSLVIDGYKFTKSRDGIGDRVFWRCSRRECKATAVTVADKVEHIRAMHSHQPPVAAEFFADNPARSEQEVRFNNSATYSRSRVRRRNQNEPLEQTQQLSINVSTMDTIPTNIRDNVHVECFESAQLTNSELKVFDHISSELVSSLPSSTSINGLSAQTLTALITHLVETNPNSKPFRSPTSNRIELTSVMSTGQPMKVDSSCAALPTNTGSYVHRQTDSVNNRIPAIELDDVPTTTQSGPSSLEQLAAIATSFDTSGTTVSCASGTGIEQPGHTKHSLSMHSVVHTSPVSTVSVSTDRPDTVNDHHSSAAHFQCAAAANVISPGTVGFIGKNSQGQLVVLSGEQLSEWLKIQQSQKAHNSAICSISDESSSNVHSTGYGLTRSPSLTQQQCSANTSKVWEHRGPPNLESQVRSNNQEVNHWPSTIVSTTPDSRQILSRLDELPKSLPCIVSLSNKSPDSKLQPIMVTALQVQPPGSPVNSNLVPFHTFGLQSALSTSDPSKQITHSEGILNDVECASSVCIVNGVISPHQHVAIQQNSTTGPSPGLLVHWKKEKMRESVEEDGTYPEAADEDHSDVVHLSENPVTFTTSSGACLTGVRRPPTMRILDEEPLSKMCCCEDVTSNTFAGATSTTNSQSYSSVQPSEVFHLNCMESSTRHTPSSRNALTISVSVDEEETLCNQVQDGVLVKVLNTVQQLTAKLDADADPPEVIQNCRAIQACLDTIAAIKRVRSASGTFSPRTGLNSVAKPPASTTEVFTDSSRLSVTASIPGRLGIQGGGFQNSSVGHFMDSTHCVLPV</sequence>
<reference evidence="6 7" key="1">
    <citation type="submission" date="2019-04" db="EMBL/GenBank/DDBJ databases">
        <title>Annotation for the trematode Fasciola gigantica.</title>
        <authorList>
            <person name="Choi Y.-J."/>
        </authorList>
    </citation>
    <scope>NUCLEOTIDE SEQUENCE [LARGE SCALE GENOMIC DNA]</scope>
    <source>
        <strain evidence="6">Uganda_cow_1</strain>
    </source>
</reference>